<organism evidence="1 2">
    <name type="scientific">Polynucleobacter meluiroseus</name>
    <dbReference type="NCBI Taxonomy" id="1938814"/>
    <lineage>
        <taxon>Bacteria</taxon>
        <taxon>Pseudomonadati</taxon>
        <taxon>Pseudomonadota</taxon>
        <taxon>Betaproteobacteria</taxon>
        <taxon>Burkholderiales</taxon>
        <taxon>Burkholderiaceae</taxon>
        <taxon>Polynucleobacter</taxon>
    </lineage>
</organism>
<reference evidence="2" key="1">
    <citation type="submission" date="2017-08" db="EMBL/GenBank/DDBJ databases">
        <authorList>
            <person name="Varghese N."/>
            <person name="Submissions S."/>
        </authorList>
    </citation>
    <scope>NUCLEOTIDE SEQUENCE [LARGE SCALE GENOMIC DNA]</scope>
    <source>
        <strain evidence="2">AP-Melu-1000-B4</strain>
    </source>
</reference>
<evidence type="ECO:0000313" key="2">
    <source>
        <dbReference type="Proteomes" id="UP000218069"/>
    </source>
</evidence>
<evidence type="ECO:0000313" key="1">
    <source>
        <dbReference type="EMBL" id="SNX28362.1"/>
    </source>
</evidence>
<sequence length="137" mass="15305">MFNSKNAINAYVSVDNNLTGASFEKRWFESVISIIKRIMAGEFDPVTNHKRLLEIAEGLQWVQENLNEKLHSQHRTMLKTIYSTNIQILNGAIQSQNFEYLPLVIASMEVILGPYNKGTAGTIAAPAEAAEPMKHTA</sequence>
<proteinExistence type="predicted"/>
<dbReference type="RefSeq" id="WP_096672478.1">
    <property type="nucleotide sequence ID" value="NZ_OANS01000002.1"/>
</dbReference>
<keyword evidence="2" id="KW-1185">Reference proteome</keyword>
<dbReference type="EMBL" id="OANS01000002">
    <property type="protein sequence ID" value="SNX28362.1"/>
    <property type="molecule type" value="Genomic_DNA"/>
</dbReference>
<gene>
    <name evidence="1" type="ORF">SAMN06295945_0692</name>
</gene>
<dbReference type="OrthoDB" id="9130700at2"/>
<protein>
    <submittedName>
        <fullName evidence="1">Uncharacterized protein</fullName>
    </submittedName>
</protein>
<accession>A0A240DZJ1</accession>
<name>A0A240DZJ1_9BURK</name>
<dbReference type="AlphaFoldDB" id="A0A240DZJ1"/>
<dbReference type="Proteomes" id="UP000218069">
    <property type="component" value="Unassembled WGS sequence"/>
</dbReference>